<feature type="domain" description="HTH araC/xylS-type" evidence="2">
    <location>
        <begin position="245"/>
        <end position="332"/>
    </location>
</feature>
<dbReference type="PROSITE" id="PS01124">
    <property type="entry name" value="HTH_ARAC_FAMILY_2"/>
    <property type="match status" value="1"/>
</dbReference>
<gene>
    <name evidence="3" type="ORF">SOCE26_019290</name>
</gene>
<dbReference type="InterPro" id="IPR032687">
    <property type="entry name" value="AraC-type_N"/>
</dbReference>
<dbReference type="InterPro" id="IPR018060">
    <property type="entry name" value="HTH_AraC"/>
</dbReference>
<dbReference type="Gene3D" id="1.10.10.60">
    <property type="entry name" value="Homeodomain-like"/>
    <property type="match status" value="1"/>
</dbReference>
<evidence type="ECO:0000259" key="2">
    <source>
        <dbReference type="PROSITE" id="PS01124"/>
    </source>
</evidence>
<reference evidence="3 4" key="1">
    <citation type="submission" date="2015-09" db="EMBL/GenBank/DDBJ databases">
        <title>Sorangium comparison.</title>
        <authorList>
            <person name="Zaburannyi N."/>
            <person name="Bunk B."/>
            <person name="Overmann J."/>
            <person name="Mueller R."/>
        </authorList>
    </citation>
    <scope>NUCLEOTIDE SEQUENCE [LARGE SCALE GENOMIC DNA]</scope>
    <source>
        <strain evidence="3 4">So ce26</strain>
    </source>
</reference>
<evidence type="ECO:0000313" key="4">
    <source>
        <dbReference type="Proteomes" id="UP000238348"/>
    </source>
</evidence>
<evidence type="ECO:0000256" key="1">
    <source>
        <dbReference type="ARBA" id="ARBA00023125"/>
    </source>
</evidence>
<proteinExistence type="predicted"/>
<evidence type="ECO:0000313" key="3">
    <source>
        <dbReference type="EMBL" id="AUX40528.1"/>
    </source>
</evidence>
<protein>
    <recommendedName>
        <fullName evidence="2">HTH araC/xylS-type domain-containing protein</fullName>
    </recommendedName>
</protein>
<dbReference type="AlphaFoldDB" id="A0A2L0EMK0"/>
<dbReference type="Pfam" id="PF12625">
    <property type="entry name" value="Arabinose_bd"/>
    <property type="match status" value="1"/>
</dbReference>
<accession>A0A2L0EMK0</accession>
<dbReference type="GO" id="GO:0000976">
    <property type="term" value="F:transcription cis-regulatory region binding"/>
    <property type="evidence" value="ECO:0007669"/>
    <property type="project" value="TreeGrafter"/>
</dbReference>
<keyword evidence="1" id="KW-0238">DNA-binding</keyword>
<dbReference type="Proteomes" id="UP000238348">
    <property type="component" value="Chromosome"/>
</dbReference>
<dbReference type="EMBL" id="CP012673">
    <property type="protein sequence ID" value="AUX40528.1"/>
    <property type="molecule type" value="Genomic_DNA"/>
</dbReference>
<organism evidence="3 4">
    <name type="scientific">Sorangium cellulosum</name>
    <name type="common">Polyangium cellulosum</name>
    <dbReference type="NCBI Taxonomy" id="56"/>
    <lineage>
        <taxon>Bacteria</taxon>
        <taxon>Pseudomonadati</taxon>
        <taxon>Myxococcota</taxon>
        <taxon>Polyangia</taxon>
        <taxon>Polyangiales</taxon>
        <taxon>Polyangiaceae</taxon>
        <taxon>Sorangium</taxon>
    </lineage>
</organism>
<dbReference type="PANTHER" id="PTHR47894:SF1">
    <property type="entry name" value="HTH-TYPE TRANSCRIPTIONAL REGULATOR VQSM"/>
    <property type="match status" value="1"/>
</dbReference>
<name>A0A2L0EMK0_SORCE</name>
<dbReference type="GO" id="GO:0003700">
    <property type="term" value="F:DNA-binding transcription factor activity"/>
    <property type="evidence" value="ECO:0007669"/>
    <property type="project" value="InterPro"/>
</dbReference>
<dbReference type="Pfam" id="PF12833">
    <property type="entry name" value="HTH_18"/>
    <property type="match status" value="1"/>
</dbReference>
<dbReference type="SMART" id="SM00342">
    <property type="entry name" value="HTH_ARAC"/>
    <property type="match status" value="1"/>
</dbReference>
<dbReference type="GO" id="GO:0005829">
    <property type="term" value="C:cytosol"/>
    <property type="evidence" value="ECO:0007669"/>
    <property type="project" value="TreeGrafter"/>
</dbReference>
<sequence>MPAPSAFSDFVLLLVSAAPKLGLPIDVVLRDAALPPAALQQRGLPISLSAARQIWSAAERVSGDALLGLRTAETLDVGALDLLDYLTRNSTRFGEAVDRSIRFAPLLASAGVLSLKMVGRRAHFRHFSQDGVPAVSDLIAGLTVLRARTFSGEDIRPLAVRFRHRRERAAGEYERIFGAPVEFDAPFDELVFDRELLDVPFRSADPRLCELLEACAQARLEAVGRAGVAAAGASPGAAASPGFLDEVRQALRICIADGNPNLDRVAEHLGMSARTVQRQLREQGMSHRALLTEVRAEIASRYLASQNPTHRALASRLGYASPRSVSRALRRQ</sequence>
<dbReference type="PANTHER" id="PTHR47894">
    <property type="entry name" value="HTH-TYPE TRANSCRIPTIONAL REGULATOR GADX"/>
    <property type="match status" value="1"/>
</dbReference>